<dbReference type="EMBL" id="FOCG01000003">
    <property type="protein sequence ID" value="SEN09307.1"/>
    <property type="molecule type" value="Genomic_DNA"/>
</dbReference>
<dbReference type="OrthoDB" id="138378at2"/>
<evidence type="ECO:0000259" key="13">
    <source>
        <dbReference type="PROSITE" id="PS50109"/>
    </source>
</evidence>
<sequence>MKRFNLVKIFFRDMQLKYKLILSFLVLIIVPLVVQNVVTFGKISQVLEERIIFSASQVFAQTTDFVTYKINKIIDISEQIAVNESVKSMLEKPLTDYPLEEQYEDIDKMRGYLSSFRNVEDIYNVCLYVRDEVAHADVDGDIASFSSARNTQWYRQLPGADGNVFMVPPEYYQPRVGETNKQNVLSVVRRISGTDNYLDTIGYLRIDFLESKIKNILSNANSIDGSFTYIQNRDYRIVITTEDEMIEKYRISMSLMDSISKANDWTVTNLSGEKVYVRSQKIDRTDWTVITVIPAAYVFREIIEINNFMTVFLSVIAVIAVALSIFIAVNIAKRLHHLSQKMTMVTENVFEEYTDEKDSKDEIGELAESYNYMVGRISKMAKEQYQSGQELKTAELKALQAQINPHFLYNTLDMINWMSYEDKGAEIRKIIKALSTFYKLSLSKGNSVISIRDELYHVSLYMSIQNYRLQNAIDFTIECPEYLKDYSIPKITLQPIVENAILHGIQGRENKRGSISISVTEQDEYIYIYTHDDGVGIPADRLDAILDHESTKGFGLKNINTRMMLSFNYLSGISIESEVGVGTTVIVKILKKIQE</sequence>
<dbReference type="InterPro" id="IPR003594">
    <property type="entry name" value="HATPase_dom"/>
</dbReference>
<dbReference type="Pfam" id="PF00672">
    <property type="entry name" value="HAMP"/>
    <property type="match status" value="1"/>
</dbReference>
<evidence type="ECO:0000256" key="4">
    <source>
        <dbReference type="ARBA" id="ARBA00022475"/>
    </source>
</evidence>
<organism evidence="15 16">
    <name type="scientific">Hydrogenoanaerobacterium saccharovorans</name>
    <dbReference type="NCBI Taxonomy" id="474960"/>
    <lineage>
        <taxon>Bacteria</taxon>
        <taxon>Bacillati</taxon>
        <taxon>Bacillota</taxon>
        <taxon>Clostridia</taxon>
        <taxon>Eubacteriales</taxon>
        <taxon>Oscillospiraceae</taxon>
        <taxon>Hydrogenoanaerobacterium</taxon>
    </lineage>
</organism>
<keyword evidence="6" id="KW-0808">Transferase</keyword>
<evidence type="ECO:0000256" key="7">
    <source>
        <dbReference type="ARBA" id="ARBA00022692"/>
    </source>
</evidence>
<dbReference type="AlphaFoldDB" id="A0A1H8DRZ0"/>
<dbReference type="PANTHER" id="PTHR34220">
    <property type="entry name" value="SENSOR HISTIDINE KINASE YPDA"/>
    <property type="match status" value="1"/>
</dbReference>
<dbReference type="PANTHER" id="PTHR34220:SF7">
    <property type="entry name" value="SENSOR HISTIDINE KINASE YPDA"/>
    <property type="match status" value="1"/>
</dbReference>
<proteinExistence type="predicted"/>
<keyword evidence="8 15" id="KW-0418">Kinase</keyword>
<feature type="domain" description="Histidine kinase" evidence="13">
    <location>
        <begin position="493"/>
        <end position="593"/>
    </location>
</feature>
<dbReference type="InterPro" id="IPR033479">
    <property type="entry name" value="dCache_1"/>
</dbReference>
<reference evidence="15 16" key="1">
    <citation type="submission" date="2016-10" db="EMBL/GenBank/DDBJ databases">
        <authorList>
            <person name="de Groot N.N."/>
        </authorList>
    </citation>
    <scope>NUCLEOTIDE SEQUENCE [LARGE SCALE GENOMIC DNA]</scope>
    <source>
        <strain evidence="15 16">CGMCC 1.5070</strain>
    </source>
</reference>
<dbReference type="Gene3D" id="3.30.450.20">
    <property type="entry name" value="PAS domain"/>
    <property type="match status" value="2"/>
</dbReference>
<evidence type="ECO:0000256" key="3">
    <source>
        <dbReference type="ARBA" id="ARBA00012438"/>
    </source>
</evidence>
<dbReference type="SUPFAM" id="SSF158472">
    <property type="entry name" value="HAMP domain-like"/>
    <property type="match status" value="1"/>
</dbReference>
<evidence type="ECO:0000256" key="1">
    <source>
        <dbReference type="ARBA" id="ARBA00000085"/>
    </source>
</evidence>
<keyword evidence="11 12" id="KW-0472">Membrane</keyword>
<evidence type="ECO:0000256" key="5">
    <source>
        <dbReference type="ARBA" id="ARBA00022553"/>
    </source>
</evidence>
<dbReference type="InterPro" id="IPR050640">
    <property type="entry name" value="Bact_2-comp_sensor_kinase"/>
</dbReference>
<dbReference type="Proteomes" id="UP000199158">
    <property type="component" value="Unassembled WGS sequence"/>
</dbReference>
<evidence type="ECO:0000256" key="12">
    <source>
        <dbReference type="SAM" id="Phobius"/>
    </source>
</evidence>
<dbReference type="PROSITE" id="PS50109">
    <property type="entry name" value="HIS_KIN"/>
    <property type="match status" value="1"/>
</dbReference>
<keyword evidence="4" id="KW-1003">Cell membrane</keyword>
<dbReference type="SMART" id="SM00304">
    <property type="entry name" value="HAMP"/>
    <property type="match status" value="1"/>
</dbReference>
<dbReference type="PROSITE" id="PS50885">
    <property type="entry name" value="HAMP"/>
    <property type="match status" value="1"/>
</dbReference>
<evidence type="ECO:0000256" key="11">
    <source>
        <dbReference type="ARBA" id="ARBA00023136"/>
    </source>
</evidence>
<evidence type="ECO:0000313" key="15">
    <source>
        <dbReference type="EMBL" id="SEN09307.1"/>
    </source>
</evidence>
<dbReference type="RefSeq" id="WP_092756109.1">
    <property type="nucleotide sequence ID" value="NZ_FOCG01000003.1"/>
</dbReference>
<keyword evidence="7 12" id="KW-0812">Transmembrane</keyword>
<feature type="transmembrane region" description="Helical" evidence="12">
    <location>
        <begin position="308"/>
        <end position="332"/>
    </location>
</feature>
<dbReference type="InterPro" id="IPR036890">
    <property type="entry name" value="HATPase_C_sf"/>
</dbReference>
<accession>A0A1H8DRZ0</accession>
<dbReference type="Pfam" id="PF06580">
    <property type="entry name" value="His_kinase"/>
    <property type="match status" value="1"/>
</dbReference>
<evidence type="ECO:0000256" key="10">
    <source>
        <dbReference type="ARBA" id="ARBA00023012"/>
    </source>
</evidence>
<dbReference type="GO" id="GO:0000155">
    <property type="term" value="F:phosphorelay sensor kinase activity"/>
    <property type="evidence" value="ECO:0007669"/>
    <property type="project" value="InterPro"/>
</dbReference>
<gene>
    <name evidence="15" type="ORF">SAMN05216180_2732</name>
</gene>
<comment type="catalytic activity">
    <reaction evidence="1">
        <text>ATP + protein L-histidine = ADP + protein N-phospho-L-histidine.</text>
        <dbReference type="EC" id="2.7.13.3"/>
    </reaction>
</comment>
<dbReference type="Pfam" id="PF02743">
    <property type="entry name" value="dCache_1"/>
    <property type="match status" value="1"/>
</dbReference>
<dbReference type="GO" id="GO:0005886">
    <property type="term" value="C:plasma membrane"/>
    <property type="evidence" value="ECO:0007669"/>
    <property type="project" value="UniProtKB-SubCell"/>
</dbReference>
<dbReference type="Pfam" id="PF02518">
    <property type="entry name" value="HATPase_c"/>
    <property type="match status" value="1"/>
</dbReference>
<evidence type="ECO:0000313" key="16">
    <source>
        <dbReference type="Proteomes" id="UP000199158"/>
    </source>
</evidence>
<dbReference type="Gene3D" id="3.30.565.10">
    <property type="entry name" value="Histidine kinase-like ATPase, C-terminal domain"/>
    <property type="match status" value="1"/>
</dbReference>
<dbReference type="InterPro" id="IPR010559">
    <property type="entry name" value="Sig_transdc_His_kin_internal"/>
</dbReference>
<keyword evidence="10" id="KW-0902">Two-component regulatory system</keyword>
<evidence type="ECO:0000259" key="14">
    <source>
        <dbReference type="PROSITE" id="PS50885"/>
    </source>
</evidence>
<keyword evidence="9 12" id="KW-1133">Transmembrane helix</keyword>
<keyword evidence="5" id="KW-0597">Phosphoprotein</keyword>
<protein>
    <recommendedName>
        <fullName evidence="3">histidine kinase</fullName>
        <ecNumber evidence="3">2.7.13.3</ecNumber>
    </recommendedName>
</protein>
<evidence type="ECO:0000256" key="6">
    <source>
        <dbReference type="ARBA" id="ARBA00022679"/>
    </source>
</evidence>
<evidence type="ECO:0000256" key="8">
    <source>
        <dbReference type="ARBA" id="ARBA00022777"/>
    </source>
</evidence>
<dbReference type="InterPro" id="IPR005467">
    <property type="entry name" value="His_kinase_dom"/>
</dbReference>
<keyword evidence="16" id="KW-1185">Reference proteome</keyword>
<feature type="domain" description="HAMP" evidence="14">
    <location>
        <begin position="329"/>
        <end position="382"/>
    </location>
</feature>
<name>A0A1H8DRZ0_9FIRM</name>
<dbReference type="STRING" id="474960.SAMN05216180_2732"/>
<dbReference type="EC" id="2.7.13.3" evidence="3"/>
<dbReference type="Gene3D" id="6.10.340.10">
    <property type="match status" value="1"/>
</dbReference>
<dbReference type="CDD" id="cd06225">
    <property type="entry name" value="HAMP"/>
    <property type="match status" value="1"/>
</dbReference>
<evidence type="ECO:0000256" key="9">
    <source>
        <dbReference type="ARBA" id="ARBA00022989"/>
    </source>
</evidence>
<comment type="subcellular location">
    <subcellularLocation>
        <location evidence="2">Cell membrane</location>
        <topology evidence="2">Multi-pass membrane protein</topology>
    </subcellularLocation>
</comment>
<evidence type="ECO:0000256" key="2">
    <source>
        <dbReference type="ARBA" id="ARBA00004651"/>
    </source>
</evidence>
<dbReference type="InterPro" id="IPR003660">
    <property type="entry name" value="HAMP_dom"/>
</dbReference>
<dbReference type="SUPFAM" id="SSF55874">
    <property type="entry name" value="ATPase domain of HSP90 chaperone/DNA topoisomerase II/histidine kinase"/>
    <property type="match status" value="1"/>
</dbReference>